<evidence type="ECO:0000259" key="13">
    <source>
        <dbReference type="Pfam" id="PF08532"/>
    </source>
</evidence>
<feature type="binding site" evidence="10">
    <location>
        <position position="329"/>
    </location>
    <ligand>
        <name>substrate</name>
    </ligand>
</feature>
<dbReference type="Pfam" id="PF02449">
    <property type="entry name" value="Glyco_hydro_42"/>
    <property type="match status" value="1"/>
</dbReference>
<dbReference type="EMBL" id="CP033219">
    <property type="protein sequence ID" value="AZV77347.1"/>
    <property type="molecule type" value="Genomic_DNA"/>
</dbReference>
<dbReference type="PANTHER" id="PTHR36447">
    <property type="entry name" value="BETA-GALACTOSIDASE GANA"/>
    <property type="match status" value="1"/>
</dbReference>
<dbReference type="PANTHER" id="PTHR36447:SF2">
    <property type="entry name" value="BETA-GALACTOSIDASE YESZ"/>
    <property type="match status" value="1"/>
</dbReference>
<dbReference type="SUPFAM" id="SSF52317">
    <property type="entry name" value="Class I glutamine amidotransferase-like"/>
    <property type="match status" value="1"/>
</dbReference>
<dbReference type="EC" id="3.2.1.23" evidence="3 8"/>
<evidence type="ECO:0000256" key="10">
    <source>
        <dbReference type="PIRSR" id="PIRSR001084-2"/>
    </source>
</evidence>
<dbReference type="InterPro" id="IPR003476">
    <property type="entry name" value="Glyco_hydro_42"/>
</dbReference>
<feature type="domain" description="Glycoside hydrolase family 42 N-terminal" evidence="12">
    <location>
        <begin position="8"/>
        <end position="398"/>
    </location>
</feature>
<evidence type="ECO:0000256" key="2">
    <source>
        <dbReference type="ARBA" id="ARBA00005940"/>
    </source>
</evidence>
<proteinExistence type="inferred from homology"/>
<dbReference type="GO" id="GO:0004565">
    <property type="term" value="F:beta-galactosidase activity"/>
    <property type="evidence" value="ECO:0007669"/>
    <property type="project" value="UniProtKB-EC"/>
</dbReference>
<evidence type="ECO:0000259" key="12">
    <source>
        <dbReference type="Pfam" id="PF02449"/>
    </source>
</evidence>
<keyword evidence="6 11" id="KW-0862">Zinc</keyword>
<evidence type="ECO:0000256" key="4">
    <source>
        <dbReference type="ARBA" id="ARBA00022723"/>
    </source>
</evidence>
<evidence type="ECO:0000256" key="6">
    <source>
        <dbReference type="ARBA" id="ARBA00022833"/>
    </source>
</evidence>
<dbReference type="PIRSF" id="PIRSF001084">
    <property type="entry name" value="B-galactosidase"/>
    <property type="match status" value="1"/>
</dbReference>
<evidence type="ECO:0000313" key="14">
    <source>
        <dbReference type="EMBL" id="AZV77347.1"/>
    </source>
</evidence>
<protein>
    <recommendedName>
        <fullName evidence="3 8">Beta-galactosidase</fullName>
        <shortName evidence="8">Beta-gal</shortName>
        <ecNumber evidence="3 8">3.2.1.23</ecNumber>
    </recommendedName>
</protein>
<evidence type="ECO:0000256" key="8">
    <source>
        <dbReference type="PIRNR" id="PIRNR001084"/>
    </source>
</evidence>
<keyword evidence="5 8" id="KW-0378">Hydrolase</keyword>
<dbReference type="InterPro" id="IPR013738">
    <property type="entry name" value="Beta_galactosidase_Trimer"/>
</dbReference>
<comment type="catalytic activity">
    <reaction evidence="1 8">
        <text>Hydrolysis of terminal non-reducing beta-D-galactose residues in beta-D-galactosides.</text>
        <dbReference type="EC" id="3.2.1.23"/>
    </reaction>
</comment>
<dbReference type="Proteomes" id="UP000283063">
    <property type="component" value="Chromosome"/>
</dbReference>
<dbReference type="AlphaFoldDB" id="A0A3T0N020"/>
<gene>
    <name evidence="14" type="ORF">EBB79_05230</name>
</gene>
<dbReference type="RefSeq" id="WP_127747902.1">
    <property type="nucleotide sequence ID" value="NZ_CP033219.1"/>
</dbReference>
<dbReference type="CDD" id="cd03143">
    <property type="entry name" value="A4_beta-galactosidase_middle_domain"/>
    <property type="match status" value="1"/>
</dbReference>
<dbReference type="OrthoDB" id="9800974at2"/>
<dbReference type="GO" id="GO:0046872">
    <property type="term" value="F:metal ion binding"/>
    <property type="evidence" value="ECO:0007669"/>
    <property type="project" value="UniProtKB-KW"/>
</dbReference>
<dbReference type="InterPro" id="IPR029062">
    <property type="entry name" value="Class_I_gatase-like"/>
</dbReference>
<feature type="binding site" evidence="11">
    <location>
        <position position="109"/>
    </location>
    <ligand>
        <name>Zn(2+)</name>
        <dbReference type="ChEBI" id="CHEBI:29105"/>
    </ligand>
</feature>
<dbReference type="GO" id="GO:0009341">
    <property type="term" value="C:beta-galactosidase complex"/>
    <property type="evidence" value="ECO:0007669"/>
    <property type="project" value="InterPro"/>
</dbReference>
<keyword evidence="7 8" id="KW-0326">Glycosidase</keyword>
<reference evidence="14 15" key="1">
    <citation type="submission" date="2018-10" db="EMBL/GenBank/DDBJ databases">
        <title>Parasedimentitalea marina sp. nov., a psychrophilic bacterium isolated from deep seawater of the New Britain Trench.</title>
        <authorList>
            <person name="Cao J."/>
        </authorList>
    </citation>
    <scope>NUCLEOTIDE SEQUENCE [LARGE SCALE GENOMIC DNA]</scope>
    <source>
        <strain evidence="14 15">W43</strain>
    </source>
</reference>
<feature type="active site" description="Nucleophile" evidence="9">
    <location>
        <position position="321"/>
    </location>
</feature>
<dbReference type="Gene3D" id="3.40.50.880">
    <property type="match status" value="1"/>
</dbReference>
<evidence type="ECO:0000256" key="11">
    <source>
        <dbReference type="PIRSR" id="PIRSR001084-3"/>
    </source>
</evidence>
<feature type="binding site" evidence="10">
    <location>
        <position position="105"/>
    </location>
    <ligand>
        <name>substrate</name>
    </ligand>
</feature>
<dbReference type="SUPFAM" id="SSF51445">
    <property type="entry name" value="(Trans)glycosidases"/>
    <property type="match status" value="1"/>
</dbReference>
<name>A0A3T0N020_9RHOB</name>
<keyword evidence="4 11" id="KW-0479">Metal-binding</keyword>
<evidence type="ECO:0000256" key="9">
    <source>
        <dbReference type="PIRSR" id="PIRSR001084-1"/>
    </source>
</evidence>
<feature type="domain" description="Beta-galactosidase trimerisation" evidence="13">
    <location>
        <begin position="407"/>
        <end position="594"/>
    </location>
</feature>
<sequence>MKRTLGTCYYPEHWPSDIWAEDARRMAEAGLTWVRIGEFAWSRIEPTPDALTWDWLDQAIETLGQAGLKVVLGTPTATPPKWVLDKHPDMLAVDDQGRPRKFGSRRHYCFSHAGYLEECRRIVGLVAERYGQNPHVAAWQTDNEYGCHDTTLSYSDAARQGFRGWLREQFSAQGQNDGIAALNAAWGNVFWSMEYNDFDDIDLPNLTVTDPNPSHVLAFHRYTSDQVVAFNRAQVEIIRAHSQAPVTHNYMGRITDFDHFKVGADLDIASWDSYPLGFLEDRVGASVEQQRKFANQGHPDFQAFHHDLYRAVGRGRWWVMEQQPGPVNWAPYNPSPLPGMVRLWSWEAFAHGAEAVCYFRWRQAPFAQEQMHAGMLRPDSVDAPAIHEARQVADELKQAPEVQMVQASVALIFDYDADWAWSVQPQGVGLSYFGLIFDHYRALRRAGISVDILPAHCRDFSGYDLVLAPGMMHMPGDLKQALTGGNAQVLIGPRSAARDANMSIPVPLPPAFPGLDVTVSRVETLRPDQPVALTSGGAITGYLEELEGTADIITQTTTGSAVAMRAGPVTYMGGWGDDAALDVLISDLCTRAGLATMALPDGVRIRDTATERFWFNYNAEPIATEAGVLPAAGVLRVELT</sequence>
<dbReference type="GO" id="GO:0005975">
    <property type="term" value="P:carbohydrate metabolic process"/>
    <property type="evidence" value="ECO:0007669"/>
    <property type="project" value="InterPro"/>
</dbReference>
<evidence type="ECO:0000256" key="1">
    <source>
        <dbReference type="ARBA" id="ARBA00001412"/>
    </source>
</evidence>
<feature type="active site" description="Proton donor" evidence="9">
    <location>
        <position position="144"/>
    </location>
</feature>
<evidence type="ECO:0000313" key="15">
    <source>
        <dbReference type="Proteomes" id="UP000283063"/>
    </source>
</evidence>
<evidence type="ECO:0000256" key="3">
    <source>
        <dbReference type="ARBA" id="ARBA00012756"/>
    </source>
</evidence>
<keyword evidence="15" id="KW-1185">Reference proteome</keyword>
<dbReference type="KEGG" id="sedi:EBB79_05230"/>
<comment type="similarity">
    <text evidence="2 8">Belongs to the glycosyl hydrolase 42 family.</text>
</comment>
<feature type="binding site" evidence="10">
    <location>
        <position position="143"/>
    </location>
    <ligand>
        <name>substrate</name>
    </ligand>
</feature>
<evidence type="ECO:0000256" key="7">
    <source>
        <dbReference type="ARBA" id="ARBA00023295"/>
    </source>
</evidence>
<dbReference type="Pfam" id="PF08532">
    <property type="entry name" value="Glyco_hydro_42M"/>
    <property type="match status" value="1"/>
</dbReference>
<dbReference type="Gene3D" id="3.20.20.80">
    <property type="entry name" value="Glycosidases"/>
    <property type="match status" value="1"/>
</dbReference>
<dbReference type="InterPro" id="IPR017853">
    <property type="entry name" value="GH"/>
</dbReference>
<organism evidence="14 15">
    <name type="scientific">Parasedimentitalea marina</name>
    <dbReference type="NCBI Taxonomy" id="2483033"/>
    <lineage>
        <taxon>Bacteria</taxon>
        <taxon>Pseudomonadati</taxon>
        <taxon>Pseudomonadota</taxon>
        <taxon>Alphaproteobacteria</taxon>
        <taxon>Rhodobacterales</taxon>
        <taxon>Paracoccaceae</taxon>
        <taxon>Parasedimentitalea</taxon>
    </lineage>
</organism>
<accession>A0A3T0N020</accession>
<evidence type="ECO:0000256" key="5">
    <source>
        <dbReference type="ARBA" id="ARBA00022801"/>
    </source>
</evidence>
<dbReference type="InterPro" id="IPR013529">
    <property type="entry name" value="Glyco_hydro_42_N"/>
</dbReference>